<dbReference type="PROSITE" id="PS50238">
    <property type="entry name" value="RHOGAP"/>
    <property type="match status" value="1"/>
</dbReference>
<dbReference type="GO" id="GO:0051256">
    <property type="term" value="P:mitotic spindle midzone assembly"/>
    <property type="evidence" value="ECO:0007669"/>
    <property type="project" value="TreeGrafter"/>
</dbReference>
<keyword evidence="2" id="KW-0862">Zinc</keyword>
<evidence type="ECO:0000313" key="7">
    <source>
        <dbReference type="Proteomes" id="UP000272942"/>
    </source>
</evidence>
<dbReference type="Gene3D" id="1.10.555.10">
    <property type="entry name" value="Rho GTPase activation protein"/>
    <property type="match status" value="1"/>
</dbReference>
<dbReference type="GO" id="GO:0007266">
    <property type="term" value="P:Rho protein signal transduction"/>
    <property type="evidence" value="ECO:0007669"/>
    <property type="project" value="TreeGrafter"/>
</dbReference>
<dbReference type="GO" id="GO:0032154">
    <property type="term" value="C:cleavage furrow"/>
    <property type="evidence" value="ECO:0007669"/>
    <property type="project" value="TreeGrafter"/>
</dbReference>
<dbReference type="GO" id="GO:0030496">
    <property type="term" value="C:midbody"/>
    <property type="evidence" value="ECO:0007669"/>
    <property type="project" value="TreeGrafter"/>
</dbReference>
<organism evidence="8">
    <name type="scientific">Echinostoma caproni</name>
    <dbReference type="NCBI Taxonomy" id="27848"/>
    <lineage>
        <taxon>Eukaryota</taxon>
        <taxon>Metazoa</taxon>
        <taxon>Spiralia</taxon>
        <taxon>Lophotrochozoa</taxon>
        <taxon>Platyhelminthes</taxon>
        <taxon>Trematoda</taxon>
        <taxon>Digenea</taxon>
        <taxon>Plagiorchiida</taxon>
        <taxon>Echinostomata</taxon>
        <taxon>Echinostomatoidea</taxon>
        <taxon>Echinostomatidae</taxon>
        <taxon>Echinostoma</taxon>
    </lineage>
</organism>
<sequence>MQSFHWTCKLIAINCCAHCVLQSIVFQKPATLNRLNRPHNFTSRSILRMDMCSACGRRIAFGKTAYKCTVCRLLVHPSCKKGVTLVPAPPFSSSRPKGPVVAPTSPTLSVRLGIRNINLTDFCPEDQFPRIPALIIHCVTEVVARGMNTVGLYRVSGSEKQVRGEPSNKQSVSYTGWLLTAVDPIMPERSTG</sequence>
<dbReference type="AlphaFoldDB" id="A0A183A1E0"/>
<dbReference type="GO" id="GO:0051233">
    <property type="term" value="C:spindle midzone"/>
    <property type="evidence" value="ECO:0007669"/>
    <property type="project" value="TreeGrafter"/>
</dbReference>
<evidence type="ECO:0000259" key="5">
    <source>
        <dbReference type="PROSITE" id="PS50238"/>
    </source>
</evidence>
<dbReference type="OrthoDB" id="2218807at2759"/>
<dbReference type="InterPro" id="IPR046349">
    <property type="entry name" value="C1-like_sf"/>
</dbReference>
<dbReference type="CDD" id="cd20821">
    <property type="entry name" value="C1_MgcRacGAP"/>
    <property type="match status" value="1"/>
</dbReference>
<gene>
    <name evidence="6" type="ORF">ECPE_LOCUS775</name>
</gene>
<feature type="chain" id="PRO_5043137760" evidence="3">
    <location>
        <begin position="23"/>
        <end position="192"/>
    </location>
</feature>
<keyword evidence="1" id="KW-0479">Metal-binding</keyword>
<evidence type="ECO:0000256" key="2">
    <source>
        <dbReference type="ARBA" id="ARBA00022833"/>
    </source>
</evidence>
<dbReference type="PROSITE" id="PS50081">
    <property type="entry name" value="ZF_DAG_PE_2"/>
    <property type="match status" value="1"/>
</dbReference>
<dbReference type="InterPro" id="IPR008936">
    <property type="entry name" value="Rho_GTPase_activation_prot"/>
</dbReference>
<dbReference type="SUPFAM" id="SSF57889">
    <property type="entry name" value="Cysteine-rich domain"/>
    <property type="match status" value="1"/>
</dbReference>
<feature type="signal peptide" evidence="3">
    <location>
        <begin position="1"/>
        <end position="22"/>
    </location>
</feature>
<dbReference type="GO" id="GO:0046872">
    <property type="term" value="F:metal ion binding"/>
    <property type="evidence" value="ECO:0007669"/>
    <property type="project" value="UniProtKB-KW"/>
</dbReference>
<dbReference type="SMART" id="SM00109">
    <property type="entry name" value="C1"/>
    <property type="match status" value="1"/>
</dbReference>
<dbReference type="GO" id="GO:0000281">
    <property type="term" value="P:mitotic cytokinesis"/>
    <property type="evidence" value="ECO:0007669"/>
    <property type="project" value="TreeGrafter"/>
</dbReference>
<evidence type="ECO:0000256" key="3">
    <source>
        <dbReference type="SAM" id="SignalP"/>
    </source>
</evidence>
<keyword evidence="3" id="KW-0732">Signal</keyword>
<dbReference type="GO" id="GO:0097149">
    <property type="term" value="C:centralspindlin complex"/>
    <property type="evidence" value="ECO:0007669"/>
    <property type="project" value="TreeGrafter"/>
</dbReference>
<evidence type="ECO:0000313" key="6">
    <source>
        <dbReference type="EMBL" id="VDP28675.1"/>
    </source>
</evidence>
<dbReference type="SUPFAM" id="SSF48350">
    <property type="entry name" value="GTPase activation domain, GAP"/>
    <property type="match status" value="1"/>
</dbReference>
<feature type="domain" description="Phorbol-ester/DAG-type" evidence="4">
    <location>
        <begin position="38"/>
        <end position="87"/>
    </location>
</feature>
<reference evidence="8" key="1">
    <citation type="submission" date="2016-06" db="UniProtKB">
        <authorList>
            <consortium name="WormBaseParasite"/>
        </authorList>
    </citation>
    <scope>IDENTIFICATION</scope>
</reference>
<proteinExistence type="predicted"/>
<dbReference type="GO" id="GO:0005096">
    <property type="term" value="F:GTPase activator activity"/>
    <property type="evidence" value="ECO:0007669"/>
    <property type="project" value="TreeGrafter"/>
</dbReference>
<accession>A0A183A1E0</accession>
<reference evidence="6 7" key="2">
    <citation type="submission" date="2018-11" db="EMBL/GenBank/DDBJ databases">
        <authorList>
            <consortium name="Pathogen Informatics"/>
        </authorList>
    </citation>
    <scope>NUCLEOTIDE SEQUENCE [LARGE SCALE GENOMIC DNA]</scope>
    <source>
        <strain evidence="6 7">Egypt</strain>
    </source>
</reference>
<name>A0A183A1E0_9TREM</name>
<dbReference type="Gene3D" id="3.30.60.20">
    <property type="match status" value="1"/>
</dbReference>
<dbReference type="WBParaSite" id="ECPE_0000077501-mRNA-1">
    <property type="protein sequence ID" value="ECPE_0000077501-mRNA-1"/>
    <property type="gene ID" value="ECPE_0000077501"/>
</dbReference>
<dbReference type="PANTHER" id="PTHR46199">
    <property type="entry name" value="RAC GTPASE-ACTIVATING PROTEIN 1"/>
    <property type="match status" value="1"/>
</dbReference>
<evidence type="ECO:0000256" key="1">
    <source>
        <dbReference type="ARBA" id="ARBA00022723"/>
    </source>
</evidence>
<dbReference type="PANTHER" id="PTHR46199:SF3">
    <property type="entry name" value="RAC GTPASE-ACTIVATING PROTEIN 1"/>
    <property type="match status" value="1"/>
</dbReference>
<dbReference type="InterPro" id="IPR002219">
    <property type="entry name" value="PKC_DAG/PE"/>
</dbReference>
<feature type="domain" description="Rho-GAP" evidence="5">
    <location>
        <begin position="117"/>
        <end position="192"/>
    </location>
</feature>
<dbReference type="EMBL" id="UZAN01003149">
    <property type="protein sequence ID" value="VDP28675.1"/>
    <property type="molecule type" value="Genomic_DNA"/>
</dbReference>
<dbReference type="GO" id="GO:0005634">
    <property type="term" value="C:nucleus"/>
    <property type="evidence" value="ECO:0007669"/>
    <property type="project" value="TreeGrafter"/>
</dbReference>
<dbReference type="Pfam" id="PF00130">
    <property type="entry name" value="C1_1"/>
    <property type="match status" value="1"/>
</dbReference>
<evidence type="ECO:0000259" key="4">
    <source>
        <dbReference type="PROSITE" id="PS50081"/>
    </source>
</evidence>
<dbReference type="Proteomes" id="UP000272942">
    <property type="component" value="Unassembled WGS sequence"/>
</dbReference>
<protein>
    <submittedName>
        <fullName evidence="8">Phorbol-ester/DAG-type domain-containing protein</fullName>
    </submittedName>
</protein>
<evidence type="ECO:0000313" key="8">
    <source>
        <dbReference type="WBParaSite" id="ECPE_0000077501-mRNA-1"/>
    </source>
</evidence>
<keyword evidence="7" id="KW-1185">Reference proteome</keyword>
<dbReference type="InterPro" id="IPR000198">
    <property type="entry name" value="RhoGAP_dom"/>
</dbReference>